<evidence type="ECO:0000313" key="1">
    <source>
        <dbReference type="EMBL" id="AFK06623.1"/>
    </source>
</evidence>
<accession>I2F3X0</accession>
<dbReference type="AlphaFoldDB" id="I2F3X0"/>
<keyword evidence="2" id="KW-1185">Reference proteome</keyword>
<dbReference type="eggNOG" id="COG2304">
    <property type="taxonomic scope" value="Bacteria"/>
</dbReference>
<sequence length="261" mass="29247">MISSAKNIILSTASIIADIISGNWSGVAQQISIEALLDEFVDYVKNDLLDDVLEAVKDKLRAYLSDPSKAEELLSLVKGDMLGWVKDGEDSDEGSVRDEIRQVVYTDLTYRNFTKPVIRELEESLSGAARLASLSISDLDLYAASWSMNRDFASMRSEVMGPLQDWSFEVLGEHERIDNWETILEIFEETVPLIVELLRLMEYKNPVLGDIAEEVSKLSYVLDAVGLLTLAYEVSLKADQLTTMAGKLDRVNDYLFLEAGY</sequence>
<evidence type="ECO:0000313" key="2">
    <source>
        <dbReference type="Proteomes" id="UP000002881"/>
    </source>
</evidence>
<proteinExistence type="predicted"/>
<gene>
    <name evidence="1" type="ORF">Theba_0915</name>
</gene>
<dbReference type="STRING" id="660470.Theba_0915"/>
<dbReference type="GeneID" id="87106748"/>
<dbReference type="HOGENOM" id="CLU_1064797_0_0_0"/>
<reference evidence="1 2" key="1">
    <citation type="journal article" date="2012" name="Genome Biol. Evol.">
        <title>Genome Sequence of the Mesophilic Thermotogales Bacterium Mesotoga prima MesG1.Ag.4.2 Reveals the Largest Thermotogales Genome To Date.</title>
        <authorList>
            <person name="Zhaxybayeva O."/>
            <person name="Swithers K.S."/>
            <person name="Foght J."/>
            <person name="Green A.G."/>
            <person name="Bruce D."/>
            <person name="Detter C."/>
            <person name="Han S."/>
            <person name="Teshima H."/>
            <person name="Han J."/>
            <person name="Woyke T."/>
            <person name="Pitluck S."/>
            <person name="Nolan M."/>
            <person name="Ivanova N."/>
            <person name="Pati A."/>
            <person name="Land M.L."/>
            <person name="Dlutek M."/>
            <person name="Doolittle W.F."/>
            <person name="Noll K.M."/>
            <person name="Nesbo C.L."/>
        </authorList>
    </citation>
    <scope>NUCLEOTIDE SEQUENCE [LARGE SCALE GENOMIC DNA]</scope>
    <source>
        <strain evidence="2">mesG1.Ag.4.2</strain>
    </source>
</reference>
<dbReference type="KEGG" id="mpg:Theba_0915"/>
<dbReference type="Proteomes" id="UP000002881">
    <property type="component" value="Chromosome"/>
</dbReference>
<protein>
    <submittedName>
        <fullName evidence="1">Uncharacterized protein</fullName>
    </submittedName>
</protein>
<dbReference type="EMBL" id="CP003532">
    <property type="protein sequence ID" value="AFK06623.1"/>
    <property type="molecule type" value="Genomic_DNA"/>
</dbReference>
<organism evidence="1 2">
    <name type="scientific">Mesotoga prima MesG1.Ag.4.2</name>
    <dbReference type="NCBI Taxonomy" id="660470"/>
    <lineage>
        <taxon>Bacteria</taxon>
        <taxon>Thermotogati</taxon>
        <taxon>Thermotogota</taxon>
        <taxon>Thermotogae</taxon>
        <taxon>Kosmotogales</taxon>
        <taxon>Kosmotogaceae</taxon>
        <taxon>Mesotoga</taxon>
    </lineage>
</organism>
<dbReference type="RefSeq" id="WP_014730647.1">
    <property type="nucleotide sequence ID" value="NC_017934.1"/>
</dbReference>
<name>I2F3X0_9BACT</name>